<keyword evidence="1" id="KW-1185">Reference proteome</keyword>
<name>A0A1I7XQ30_HETBA</name>
<dbReference type="AlphaFoldDB" id="A0A1I7XQ30"/>
<dbReference type="Proteomes" id="UP000095283">
    <property type="component" value="Unplaced"/>
</dbReference>
<sequence length="117" mass="13481">MVTTVHVSIESRTTLPKDDYTWEIDVLEIARDDNFDSLSVGFVDIQELKDLEDQRIISSKMNRKLSYSPTGSRFVPLTRRFYCFIPNGEAKALFAFTFLDSPSYSTTIHEELSYSKP</sequence>
<reference evidence="2" key="1">
    <citation type="submission" date="2016-11" db="UniProtKB">
        <authorList>
            <consortium name="WormBaseParasite"/>
        </authorList>
    </citation>
    <scope>IDENTIFICATION</scope>
</reference>
<evidence type="ECO:0000313" key="2">
    <source>
        <dbReference type="WBParaSite" id="Hba_19846"/>
    </source>
</evidence>
<accession>A0A1I7XQ30</accession>
<evidence type="ECO:0000313" key="1">
    <source>
        <dbReference type="Proteomes" id="UP000095283"/>
    </source>
</evidence>
<dbReference type="WBParaSite" id="Hba_19846">
    <property type="protein sequence ID" value="Hba_19846"/>
    <property type="gene ID" value="Hba_19846"/>
</dbReference>
<protein>
    <submittedName>
        <fullName evidence="2">CUB domain-containing protein</fullName>
    </submittedName>
</protein>
<proteinExistence type="predicted"/>
<organism evidence="1 2">
    <name type="scientific">Heterorhabditis bacteriophora</name>
    <name type="common">Entomopathogenic nematode worm</name>
    <dbReference type="NCBI Taxonomy" id="37862"/>
    <lineage>
        <taxon>Eukaryota</taxon>
        <taxon>Metazoa</taxon>
        <taxon>Ecdysozoa</taxon>
        <taxon>Nematoda</taxon>
        <taxon>Chromadorea</taxon>
        <taxon>Rhabditida</taxon>
        <taxon>Rhabditina</taxon>
        <taxon>Rhabditomorpha</taxon>
        <taxon>Strongyloidea</taxon>
        <taxon>Heterorhabditidae</taxon>
        <taxon>Heterorhabditis</taxon>
    </lineage>
</organism>